<dbReference type="GO" id="GO:0009073">
    <property type="term" value="P:aromatic amino acid family biosynthetic process"/>
    <property type="evidence" value="ECO:0007669"/>
    <property type="project" value="UniProtKB-KW"/>
</dbReference>
<name>A0A3P3W1S8_9FLAO</name>
<comment type="pathway">
    <text evidence="7">Metabolic intermediate biosynthesis; chorismate biosynthesis; chorismate from D-erythrose 4-phosphate and phosphoenolpyruvate: step 5/7.</text>
</comment>
<dbReference type="PANTHER" id="PTHR21087">
    <property type="entry name" value="SHIKIMATE KINASE"/>
    <property type="match status" value="1"/>
</dbReference>
<reference evidence="8 9" key="1">
    <citation type="submission" date="2018-11" db="EMBL/GenBank/DDBJ databases">
        <title>Flavobacterium sp. nov., YIM 102701-2 draft genome.</title>
        <authorList>
            <person name="Li G."/>
            <person name="Jiang Y."/>
        </authorList>
    </citation>
    <scope>NUCLEOTIDE SEQUENCE [LARGE SCALE GENOMIC DNA]</scope>
    <source>
        <strain evidence="8 9">YIM 102701-2</strain>
    </source>
</reference>
<dbReference type="GO" id="GO:0005524">
    <property type="term" value="F:ATP binding"/>
    <property type="evidence" value="ECO:0007669"/>
    <property type="project" value="UniProtKB-UniRule"/>
</dbReference>
<evidence type="ECO:0000313" key="8">
    <source>
        <dbReference type="EMBL" id="RRJ88467.1"/>
    </source>
</evidence>
<organism evidence="8 9">
    <name type="scientific">Paenimyroides tangerinum</name>
    <dbReference type="NCBI Taxonomy" id="2488728"/>
    <lineage>
        <taxon>Bacteria</taxon>
        <taxon>Pseudomonadati</taxon>
        <taxon>Bacteroidota</taxon>
        <taxon>Flavobacteriia</taxon>
        <taxon>Flavobacteriales</taxon>
        <taxon>Flavobacteriaceae</taxon>
        <taxon>Paenimyroides</taxon>
    </lineage>
</organism>
<comment type="similarity">
    <text evidence="7">Belongs to the shikimate kinase family.</text>
</comment>
<dbReference type="InterPro" id="IPR000623">
    <property type="entry name" value="Shikimate_kinase/TSH1"/>
</dbReference>
<accession>A0A3P3W1S8</accession>
<comment type="cofactor">
    <cofactor evidence="7">
        <name>Mg(2+)</name>
        <dbReference type="ChEBI" id="CHEBI:18420"/>
    </cofactor>
    <text evidence="7">Binds 1 Mg(2+) ion per subunit.</text>
</comment>
<dbReference type="InterPro" id="IPR031322">
    <property type="entry name" value="Shikimate/glucono_kinase"/>
</dbReference>
<comment type="caution">
    <text evidence="8">The sequence shown here is derived from an EMBL/GenBank/DDBJ whole genome shotgun (WGS) entry which is preliminary data.</text>
</comment>
<dbReference type="EMBL" id="RQVQ01000040">
    <property type="protein sequence ID" value="RRJ88467.1"/>
    <property type="molecule type" value="Genomic_DNA"/>
</dbReference>
<feature type="binding site" evidence="7">
    <location>
        <position position="6"/>
    </location>
    <ligand>
        <name>Mg(2+)</name>
        <dbReference type="ChEBI" id="CHEBI:18420"/>
    </ligand>
</feature>
<dbReference type="GO" id="GO:0004765">
    <property type="term" value="F:shikimate kinase activity"/>
    <property type="evidence" value="ECO:0007669"/>
    <property type="project" value="UniProtKB-UniRule"/>
</dbReference>
<dbReference type="GO" id="GO:0005829">
    <property type="term" value="C:cytosol"/>
    <property type="evidence" value="ECO:0007669"/>
    <property type="project" value="TreeGrafter"/>
</dbReference>
<keyword evidence="2 7" id="KW-0808">Transferase</keyword>
<dbReference type="HAMAP" id="MF_00109">
    <property type="entry name" value="Shikimate_kinase"/>
    <property type="match status" value="1"/>
</dbReference>
<feature type="binding site" evidence="7">
    <location>
        <position position="71"/>
    </location>
    <ligand>
        <name>substrate</name>
    </ligand>
</feature>
<feature type="binding site" evidence="7">
    <location>
        <position position="24"/>
    </location>
    <ligand>
        <name>substrate</name>
    </ligand>
</feature>
<comment type="function">
    <text evidence="7">Catalyzes the specific phosphorylation of the 3-hydroxyl group of shikimic acid using ATP as a cosubstrate.</text>
</comment>
<dbReference type="Gene3D" id="3.40.50.300">
    <property type="entry name" value="P-loop containing nucleotide triphosphate hydrolases"/>
    <property type="match status" value="1"/>
</dbReference>
<dbReference type="UniPathway" id="UPA00053">
    <property type="reaction ID" value="UER00088"/>
</dbReference>
<keyword evidence="5 7" id="KW-0067">ATP-binding</keyword>
<feature type="binding site" evidence="7">
    <location>
        <position position="132"/>
    </location>
    <ligand>
        <name>substrate</name>
    </ligand>
</feature>
<feature type="binding site" evidence="7">
    <location>
        <position position="48"/>
    </location>
    <ligand>
        <name>substrate</name>
    </ligand>
</feature>
<dbReference type="PRINTS" id="PR01100">
    <property type="entry name" value="SHIKIMTKNASE"/>
</dbReference>
<feature type="binding site" evidence="7">
    <location>
        <position position="111"/>
    </location>
    <ligand>
        <name>ATP</name>
        <dbReference type="ChEBI" id="CHEBI:30616"/>
    </ligand>
</feature>
<feature type="binding site" evidence="7">
    <location>
        <begin position="2"/>
        <end position="7"/>
    </location>
    <ligand>
        <name>ATP</name>
        <dbReference type="ChEBI" id="CHEBI:30616"/>
    </ligand>
</feature>
<dbReference type="Proteomes" id="UP000275719">
    <property type="component" value="Unassembled WGS sequence"/>
</dbReference>
<dbReference type="GO" id="GO:0009423">
    <property type="term" value="P:chorismate biosynthetic process"/>
    <property type="evidence" value="ECO:0007669"/>
    <property type="project" value="UniProtKB-UniRule"/>
</dbReference>
<evidence type="ECO:0000256" key="6">
    <source>
        <dbReference type="ARBA" id="ARBA00023141"/>
    </source>
</evidence>
<evidence type="ECO:0000256" key="3">
    <source>
        <dbReference type="ARBA" id="ARBA00022741"/>
    </source>
</evidence>
<keyword evidence="3 7" id="KW-0547">Nucleotide-binding</keyword>
<evidence type="ECO:0000256" key="2">
    <source>
        <dbReference type="ARBA" id="ARBA00022679"/>
    </source>
</evidence>
<keyword evidence="4 7" id="KW-0418">Kinase</keyword>
<keyword evidence="7" id="KW-0460">Magnesium</keyword>
<comment type="subcellular location">
    <subcellularLocation>
        <location evidence="7">Cytoplasm</location>
    </subcellularLocation>
</comment>
<dbReference type="EC" id="2.7.1.71" evidence="7"/>
<evidence type="ECO:0000256" key="7">
    <source>
        <dbReference type="HAMAP-Rule" id="MF_00109"/>
    </source>
</evidence>
<evidence type="ECO:0000256" key="1">
    <source>
        <dbReference type="ARBA" id="ARBA00022605"/>
    </source>
</evidence>
<evidence type="ECO:0000313" key="9">
    <source>
        <dbReference type="Proteomes" id="UP000275719"/>
    </source>
</evidence>
<protein>
    <recommendedName>
        <fullName evidence="7">Shikimate kinase</fullName>
        <shortName evidence="7">SK</shortName>
        <ecNumber evidence="7">2.7.1.71</ecNumber>
    </recommendedName>
</protein>
<gene>
    <name evidence="7" type="primary">aroK</name>
    <name evidence="8" type="ORF">EG240_13710</name>
</gene>
<comment type="caution">
    <text evidence="7">Lacks conserved residue(s) required for the propagation of feature annotation.</text>
</comment>
<keyword evidence="7" id="KW-0479">Metal-binding</keyword>
<keyword evidence="9" id="KW-1185">Reference proteome</keyword>
<sequence length="162" mass="18918">MGSGKSTIGQFLSENTGIPFYDLDKYIEEKHQNSIKAIFETKGEIFFRKLEHQYLNELLNLDEEMIISLGGGTPCYANNHLHFEKENVLSYYLKGSIKTLSERLKSEIEHRPLLNNTEDDLETFIAKHLFDRSYFYNKAKYKINIDNKSIDEISQEIKNTLI</sequence>
<comment type="catalytic activity">
    <reaction evidence="7">
        <text>shikimate + ATP = 3-phosphoshikimate + ADP + H(+)</text>
        <dbReference type="Rhea" id="RHEA:13121"/>
        <dbReference type="ChEBI" id="CHEBI:15378"/>
        <dbReference type="ChEBI" id="CHEBI:30616"/>
        <dbReference type="ChEBI" id="CHEBI:36208"/>
        <dbReference type="ChEBI" id="CHEBI:145989"/>
        <dbReference type="ChEBI" id="CHEBI:456216"/>
        <dbReference type="EC" id="2.7.1.71"/>
    </reaction>
</comment>
<dbReference type="OrthoDB" id="9800332at2"/>
<keyword evidence="7" id="KW-0963">Cytoplasm</keyword>
<dbReference type="AlphaFoldDB" id="A0A3P3W1S8"/>
<keyword evidence="6 7" id="KW-0057">Aromatic amino acid biosynthesis</keyword>
<dbReference type="CDD" id="cd00464">
    <property type="entry name" value="SK"/>
    <property type="match status" value="1"/>
</dbReference>
<dbReference type="GO" id="GO:0000287">
    <property type="term" value="F:magnesium ion binding"/>
    <property type="evidence" value="ECO:0007669"/>
    <property type="project" value="UniProtKB-UniRule"/>
</dbReference>
<dbReference type="InterPro" id="IPR027417">
    <property type="entry name" value="P-loop_NTPase"/>
</dbReference>
<dbReference type="SUPFAM" id="SSF52540">
    <property type="entry name" value="P-loop containing nucleoside triphosphate hydrolases"/>
    <property type="match status" value="1"/>
</dbReference>
<dbReference type="GO" id="GO:0008652">
    <property type="term" value="P:amino acid biosynthetic process"/>
    <property type="evidence" value="ECO:0007669"/>
    <property type="project" value="UniProtKB-KW"/>
</dbReference>
<dbReference type="PANTHER" id="PTHR21087:SF16">
    <property type="entry name" value="SHIKIMATE KINASE 1, CHLOROPLASTIC"/>
    <property type="match status" value="1"/>
</dbReference>
<keyword evidence="1 7" id="KW-0028">Amino-acid biosynthesis</keyword>
<dbReference type="Pfam" id="PF01202">
    <property type="entry name" value="SKI"/>
    <property type="match status" value="1"/>
</dbReference>
<proteinExistence type="inferred from homology"/>
<comment type="subunit">
    <text evidence="7">Monomer.</text>
</comment>
<evidence type="ECO:0000256" key="4">
    <source>
        <dbReference type="ARBA" id="ARBA00022777"/>
    </source>
</evidence>
<evidence type="ECO:0000256" key="5">
    <source>
        <dbReference type="ARBA" id="ARBA00022840"/>
    </source>
</evidence>